<dbReference type="EMBL" id="MGAV01000007">
    <property type="protein sequence ID" value="OGK55340.1"/>
    <property type="molecule type" value="Genomic_DNA"/>
</dbReference>
<sequence>MYDRFYRDEKLIPAPLALGLIVFLGLTIIFFVGNKEKRTGENLKDVLSARIEITNKAANSATAIVCLAQKKSLHLIYGPNSDEMNQSSYDDRDLSTNPESKYCHYFNLRDLKDNEYYMKPISTEKSDNFAISKFSIKQLMQSQKITPLWGKLMKKNGDKPQTGIILARFFKTEKLSTLVKNGDWLLPLHYLSKIPSKEDPFELEIIDDEGKSTFVSVIYGNVEEIQKTIVLGNDYNFTQVKSVVLGEETSETIEKLNDVDVIFPKANASIPSFRPLFKGAAASGTLVTLELTKFEADIKPLKKFFNTTTSSDGIWSFTPQYDLVAGKYELTIKAKDEFNKGKTIIRRFSIAKSGESVLGDATPSAQLTPTIFEEPTATPLPLEEPTVETTPRSDLPGSGITILPLTLISFGVVILGAMMILIF</sequence>
<name>A0A1F7JI94_9BACT</name>
<evidence type="ECO:0000256" key="1">
    <source>
        <dbReference type="SAM" id="Phobius"/>
    </source>
</evidence>
<keyword evidence="1" id="KW-0472">Membrane</keyword>
<keyword evidence="1" id="KW-1133">Transmembrane helix</keyword>
<accession>A0A1F7JI94</accession>
<feature type="transmembrane region" description="Helical" evidence="1">
    <location>
        <begin position="12"/>
        <end position="32"/>
    </location>
</feature>
<protein>
    <recommendedName>
        <fullName evidence="4">Bacterial Ig-like domain-containing protein</fullName>
    </recommendedName>
</protein>
<gene>
    <name evidence="2" type="ORF">A3H78_04545</name>
</gene>
<evidence type="ECO:0000313" key="2">
    <source>
        <dbReference type="EMBL" id="OGK55340.1"/>
    </source>
</evidence>
<reference evidence="2 3" key="1">
    <citation type="journal article" date="2016" name="Nat. Commun.">
        <title>Thousands of microbial genomes shed light on interconnected biogeochemical processes in an aquifer system.</title>
        <authorList>
            <person name="Anantharaman K."/>
            <person name="Brown C.T."/>
            <person name="Hug L.A."/>
            <person name="Sharon I."/>
            <person name="Castelle C.J."/>
            <person name="Probst A.J."/>
            <person name="Thomas B.C."/>
            <person name="Singh A."/>
            <person name="Wilkins M.J."/>
            <person name="Karaoz U."/>
            <person name="Brodie E.L."/>
            <person name="Williams K.H."/>
            <person name="Hubbard S.S."/>
            <person name="Banfield J.F."/>
        </authorList>
    </citation>
    <scope>NUCLEOTIDE SEQUENCE [LARGE SCALE GENOMIC DNA]</scope>
</reference>
<feature type="transmembrane region" description="Helical" evidence="1">
    <location>
        <begin position="402"/>
        <end position="422"/>
    </location>
</feature>
<organism evidence="2 3">
    <name type="scientific">Candidatus Roizmanbacteria bacterium RIFCSPLOWO2_02_FULL_36_11</name>
    <dbReference type="NCBI Taxonomy" id="1802071"/>
    <lineage>
        <taxon>Bacteria</taxon>
        <taxon>Candidatus Roizmaniibacteriota</taxon>
    </lineage>
</organism>
<comment type="caution">
    <text evidence="2">The sequence shown here is derived from an EMBL/GenBank/DDBJ whole genome shotgun (WGS) entry which is preliminary data.</text>
</comment>
<dbReference type="Proteomes" id="UP000177418">
    <property type="component" value="Unassembled WGS sequence"/>
</dbReference>
<proteinExistence type="predicted"/>
<evidence type="ECO:0008006" key="4">
    <source>
        <dbReference type="Google" id="ProtNLM"/>
    </source>
</evidence>
<dbReference type="AlphaFoldDB" id="A0A1F7JI94"/>
<keyword evidence="1" id="KW-0812">Transmembrane</keyword>
<evidence type="ECO:0000313" key="3">
    <source>
        <dbReference type="Proteomes" id="UP000177418"/>
    </source>
</evidence>